<keyword evidence="3" id="KW-1185">Reference proteome</keyword>
<feature type="compositionally biased region" description="Basic and acidic residues" evidence="1">
    <location>
        <begin position="1"/>
        <end position="16"/>
    </location>
</feature>
<reference evidence="2" key="1">
    <citation type="journal article" date="2014" name="Int. J. Syst. Evol. Microbiol.">
        <title>Complete genome sequence of Corynebacterium casei LMG S-19264T (=DSM 44701T), isolated from a smear-ripened cheese.</title>
        <authorList>
            <consortium name="US DOE Joint Genome Institute (JGI-PGF)"/>
            <person name="Walter F."/>
            <person name="Albersmeier A."/>
            <person name="Kalinowski J."/>
            <person name="Ruckert C."/>
        </authorList>
    </citation>
    <scope>NUCLEOTIDE SEQUENCE</scope>
    <source>
        <strain evidence="2">JCM 13919</strain>
    </source>
</reference>
<proteinExistence type="predicted"/>
<gene>
    <name evidence="2" type="ORF">GCM10007966_03720</name>
</gene>
<name>A0A917JQ72_9GAMM</name>
<organism evidence="2 3">
    <name type="scientific">Legionella impletisoli</name>
    <dbReference type="NCBI Taxonomy" id="343510"/>
    <lineage>
        <taxon>Bacteria</taxon>
        <taxon>Pseudomonadati</taxon>
        <taxon>Pseudomonadota</taxon>
        <taxon>Gammaproteobacteria</taxon>
        <taxon>Legionellales</taxon>
        <taxon>Legionellaceae</taxon>
        <taxon>Legionella</taxon>
    </lineage>
</organism>
<feature type="region of interest" description="Disordered" evidence="1">
    <location>
        <begin position="1"/>
        <end position="23"/>
    </location>
</feature>
<evidence type="ECO:0000256" key="1">
    <source>
        <dbReference type="SAM" id="MobiDB-lite"/>
    </source>
</evidence>
<evidence type="ECO:0000313" key="3">
    <source>
        <dbReference type="Proteomes" id="UP000630149"/>
    </source>
</evidence>
<dbReference type="EMBL" id="BMOB01000001">
    <property type="protein sequence ID" value="GGI78280.1"/>
    <property type="molecule type" value="Genomic_DNA"/>
</dbReference>
<sequence length="68" mass="7697">MKQRLEQEELAVRSKNDPSSSNILNTNALAQTLDTSAMSTLKHRVVNTDYLHLAILIVLIKTYLQQTN</sequence>
<dbReference type="AlphaFoldDB" id="A0A917JQ72"/>
<evidence type="ECO:0000313" key="2">
    <source>
        <dbReference type="EMBL" id="GGI78280.1"/>
    </source>
</evidence>
<dbReference type="Proteomes" id="UP000630149">
    <property type="component" value="Unassembled WGS sequence"/>
</dbReference>
<protein>
    <submittedName>
        <fullName evidence="2">Uncharacterized protein</fullName>
    </submittedName>
</protein>
<comment type="caution">
    <text evidence="2">The sequence shown here is derived from an EMBL/GenBank/DDBJ whole genome shotgun (WGS) entry which is preliminary data.</text>
</comment>
<reference evidence="2" key="2">
    <citation type="submission" date="2020-09" db="EMBL/GenBank/DDBJ databases">
        <authorList>
            <person name="Sun Q."/>
            <person name="Ohkuma M."/>
        </authorList>
    </citation>
    <scope>NUCLEOTIDE SEQUENCE</scope>
    <source>
        <strain evidence="2">JCM 13919</strain>
    </source>
</reference>
<accession>A0A917JQ72</accession>